<evidence type="ECO:0000313" key="3">
    <source>
        <dbReference type="Proteomes" id="UP000294530"/>
    </source>
</evidence>
<dbReference type="GeneID" id="94352275"/>
<organism evidence="2 3">
    <name type="scientific">Bremia lactucae</name>
    <name type="common">Lettuce downy mildew</name>
    <dbReference type="NCBI Taxonomy" id="4779"/>
    <lineage>
        <taxon>Eukaryota</taxon>
        <taxon>Sar</taxon>
        <taxon>Stramenopiles</taxon>
        <taxon>Oomycota</taxon>
        <taxon>Peronosporomycetes</taxon>
        <taxon>Peronosporales</taxon>
        <taxon>Peronosporaceae</taxon>
        <taxon>Bremia</taxon>
    </lineage>
</organism>
<accession>A0A976FQ45</accession>
<keyword evidence="3" id="KW-1185">Reference proteome</keyword>
<dbReference type="EMBL" id="SHOA02000001">
    <property type="protein sequence ID" value="TDH70897.1"/>
    <property type="molecule type" value="Genomic_DNA"/>
</dbReference>
<evidence type="ECO:0000313" key="2">
    <source>
        <dbReference type="EMBL" id="TDH70897.1"/>
    </source>
</evidence>
<feature type="transmembrane region" description="Helical" evidence="1">
    <location>
        <begin position="181"/>
        <end position="204"/>
    </location>
</feature>
<keyword evidence="1" id="KW-0812">Transmembrane</keyword>
<evidence type="ECO:0000256" key="1">
    <source>
        <dbReference type="SAM" id="Phobius"/>
    </source>
</evidence>
<dbReference type="RefSeq" id="XP_067820396.1">
    <property type="nucleotide sequence ID" value="XM_067966604.1"/>
</dbReference>
<dbReference type="KEGG" id="blac:94352275"/>
<dbReference type="AlphaFoldDB" id="A0A976FQ45"/>
<name>A0A976FQ45_BRELC</name>
<sequence>MELLFQKQPSQGSGLKQGRQILRDRSSGGCSISGSSSGSKENASSLGGNVFFKSHAQLSSLTQRTLTAPAHVFSTLVITDVLCPILFEMITMSTSVVSLIANMSPLAAFFDYIQEFVWGGGWFATFAALGTAKMREFVSNYRRRHRAMQRNLLEMENDKRAEHIWLISIGFRAVKQFETSFFLILWIYFSSLAPKFAIDVAIWGRHY</sequence>
<dbReference type="OrthoDB" id="58570at2759"/>
<protein>
    <submittedName>
        <fullName evidence="2">Uncharacterized protein</fullName>
    </submittedName>
</protein>
<comment type="caution">
    <text evidence="2">The sequence shown here is derived from an EMBL/GenBank/DDBJ whole genome shotgun (WGS) entry which is preliminary data.</text>
</comment>
<proteinExistence type="predicted"/>
<keyword evidence="1" id="KW-1133">Transmembrane helix</keyword>
<feature type="transmembrane region" description="Helical" evidence="1">
    <location>
        <begin position="116"/>
        <end position="134"/>
    </location>
</feature>
<reference evidence="2 3" key="1">
    <citation type="journal article" date="2021" name="Genome Biol.">
        <title>AFLAP: assembly-free linkage analysis pipeline using k-mers from genome sequencing data.</title>
        <authorList>
            <person name="Fletcher K."/>
            <person name="Zhang L."/>
            <person name="Gil J."/>
            <person name="Han R."/>
            <person name="Cavanaugh K."/>
            <person name="Michelmore R."/>
        </authorList>
    </citation>
    <scope>NUCLEOTIDE SEQUENCE [LARGE SCALE GENOMIC DNA]</scope>
    <source>
        <strain evidence="2 3">SF5</strain>
    </source>
</reference>
<keyword evidence="1" id="KW-0472">Membrane</keyword>
<dbReference type="Proteomes" id="UP000294530">
    <property type="component" value="Unassembled WGS sequence"/>
</dbReference>
<gene>
    <name evidence="2" type="ORF">CCR75_008552</name>
</gene>